<protein>
    <submittedName>
        <fullName evidence="1">Uncharacterized protein</fullName>
    </submittedName>
</protein>
<comment type="caution">
    <text evidence="1">The sequence shown here is derived from an EMBL/GenBank/DDBJ whole genome shotgun (WGS) entry which is preliminary data.</text>
</comment>
<keyword evidence="2" id="KW-1185">Reference proteome</keyword>
<organism evidence="1 2">
    <name type="scientific">Taibaiella lutea</name>
    <dbReference type="NCBI Taxonomy" id="2608001"/>
    <lineage>
        <taxon>Bacteria</taxon>
        <taxon>Pseudomonadati</taxon>
        <taxon>Bacteroidota</taxon>
        <taxon>Chitinophagia</taxon>
        <taxon>Chitinophagales</taxon>
        <taxon>Chitinophagaceae</taxon>
        <taxon>Taibaiella</taxon>
    </lineage>
</organism>
<accession>A0A5M6CP68</accession>
<evidence type="ECO:0000313" key="1">
    <source>
        <dbReference type="EMBL" id="KAA5536773.1"/>
    </source>
</evidence>
<evidence type="ECO:0000313" key="2">
    <source>
        <dbReference type="Proteomes" id="UP000323632"/>
    </source>
</evidence>
<dbReference type="AlphaFoldDB" id="A0A5M6CP68"/>
<sequence>MKKKLLSFVLCTAIIGYFGYINAQRGPLQAGNNIHIDADSFTIRKWAERHAFDSFQNIALQQLLKTGNYDSVVQYCNYFREKDSIDINTYELAIAATYWPFGERPKAYDIVMKNVQYDLSLHAGGQHPFQMLCDYSIGLNLTTDKLLEDMVMNKVSDYYSSMNNPETSAGLKLIRILYNSEKLIAKCNYMQSLIDPKFRKSIIAQRYSDAVQKQFEEGQSQIFNDLAALIQNNHQKLYTDYQVGTAQPNQMLIINAFQDSVQHDYFDAILKTSLADKSLTADDYVGYALQGISMKHKDMSEEETKHAKDSLCRIYKCTGSNISMIFDDKVVIQKYDSTGNLYFDTVPVNKRNSNNH</sequence>
<name>A0A5M6CP68_9BACT</name>
<dbReference type="RefSeq" id="WP_150031350.1">
    <property type="nucleotide sequence ID" value="NZ_VWSH01000001.1"/>
</dbReference>
<dbReference type="EMBL" id="VWSH01000001">
    <property type="protein sequence ID" value="KAA5536773.1"/>
    <property type="molecule type" value="Genomic_DNA"/>
</dbReference>
<gene>
    <name evidence="1" type="ORF">F0919_03630</name>
</gene>
<proteinExistence type="predicted"/>
<dbReference type="Proteomes" id="UP000323632">
    <property type="component" value="Unassembled WGS sequence"/>
</dbReference>
<reference evidence="1 2" key="1">
    <citation type="submission" date="2019-09" db="EMBL/GenBank/DDBJ databases">
        <title>Genome sequence and assembly of Taibaiella sp.</title>
        <authorList>
            <person name="Chhetri G."/>
        </authorList>
    </citation>
    <scope>NUCLEOTIDE SEQUENCE [LARGE SCALE GENOMIC DNA]</scope>
    <source>
        <strain evidence="1 2">KVB11</strain>
    </source>
</reference>